<reference evidence="2 3" key="1">
    <citation type="journal article" date="2011" name="Proc. Natl. Acad. Sci. U.S.A.">
        <title>Evolutionary erosion of yeast sex chromosomes by mating-type switching accidents.</title>
        <authorList>
            <person name="Gordon J.L."/>
            <person name="Armisen D."/>
            <person name="Proux-Wera E."/>
            <person name="Oheigeartaigh S.S."/>
            <person name="Byrne K.P."/>
            <person name="Wolfe K.H."/>
        </authorList>
    </citation>
    <scope>NUCLEOTIDE SEQUENCE [LARGE SCALE GENOMIC DNA]</scope>
    <source>
        <strain evidence="3">ATCC 22294 / BCRC 22015 / CBS 2517 / CECT 1963 / NBRC 1671 / NRRL Y-8276</strain>
    </source>
</reference>
<organism evidence="2 3">
    <name type="scientific">Kazachstania africana (strain ATCC 22294 / BCRC 22015 / CBS 2517 / CECT 1963 / NBRC 1671 / NRRL Y-8276)</name>
    <name type="common">Yeast</name>
    <name type="synonym">Kluyveromyces africanus</name>
    <dbReference type="NCBI Taxonomy" id="1071382"/>
    <lineage>
        <taxon>Eukaryota</taxon>
        <taxon>Fungi</taxon>
        <taxon>Dikarya</taxon>
        <taxon>Ascomycota</taxon>
        <taxon>Saccharomycotina</taxon>
        <taxon>Saccharomycetes</taxon>
        <taxon>Saccharomycetales</taxon>
        <taxon>Saccharomycetaceae</taxon>
        <taxon>Kazachstania</taxon>
    </lineage>
</organism>
<sequence>MGMLLLHRKCACDRTVKTFIYKLQINFPSSSTSSKFFHICDQLDNIMSSFFSFQHTQWRVQMVDLFFLIVALGLVKRIDAIPVRLAKRVSINKYVTKAGITFFQEVANDISQVKGIVCSASAIAGVTGLIAAGFAVCVGTLVVGAMASALAAGLREYAADSQWEWYKGSAEVGKRSDVVSFDLPKLNMTFFGGPAVTSQYYEVISTYLLEHTSNITFLAQAQTGTSNQITKRDEGDYFVTWTFDRGDFNTTVYARPESVASAAAALLDHISNGTTLQKRDEGEWASFNTYGMNVIASNLWMLDEGEQIDEAGPVVGNWITSQVQSCTNSPECYAVESKFCLAIGASSTPGDTSIIVGEAYIQAFGGIDNECDSL</sequence>
<evidence type="ECO:0000313" key="2">
    <source>
        <dbReference type="EMBL" id="CCF58601.1"/>
    </source>
</evidence>
<gene>
    <name evidence="2" type="primary">KAFR0E04500</name>
    <name evidence="2" type="ORF">KAFR_0E04500</name>
</gene>
<dbReference type="Proteomes" id="UP000005220">
    <property type="component" value="Chromosome 5"/>
</dbReference>
<dbReference type="GeneID" id="13884048"/>
<keyword evidence="1" id="KW-1133">Transmembrane helix</keyword>
<evidence type="ECO:0000313" key="3">
    <source>
        <dbReference type="Proteomes" id="UP000005220"/>
    </source>
</evidence>
<dbReference type="AlphaFoldDB" id="H2AW51"/>
<keyword evidence="3" id="KW-1185">Reference proteome</keyword>
<name>H2AW51_KAZAF</name>
<feature type="transmembrane region" description="Helical" evidence="1">
    <location>
        <begin position="129"/>
        <end position="154"/>
    </location>
</feature>
<dbReference type="InParanoid" id="H2AW51"/>
<dbReference type="HOGENOM" id="CLU_739797_0_0_1"/>
<dbReference type="KEGG" id="kaf:KAFR_0E04500"/>
<evidence type="ECO:0000256" key="1">
    <source>
        <dbReference type="SAM" id="Phobius"/>
    </source>
</evidence>
<proteinExistence type="predicted"/>
<dbReference type="RefSeq" id="XP_003957736.1">
    <property type="nucleotide sequence ID" value="XM_003957687.1"/>
</dbReference>
<accession>H2AW51</accession>
<keyword evidence="1" id="KW-0472">Membrane</keyword>
<dbReference type="OrthoDB" id="4103559at2759"/>
<protein>
    <submittedName>
        <fullName evidence="2">Uncharacterized protein</fullName>
    </submittedName>
</protein>
<dbReference type="EMBL" id="HE650825">
    <property type="protein sequence ID" value="CCF58601.1"/>
    <property type="molecule type" value="Genomic_DNA"/>
</dbReference>
<keyword evidence="1" id="KW-0812">Transmembrane</keyword>